<comment type="caution">
    <text evidence="1">The sequence shown here is derived from an EMBL/GenBank/DDBJ whole genome shotgun (WGS) entry which is preliminary data.</text>
</comment>
<dbReference type="RefSeq" id="XP_060413642.1">
    <property type="nucleotide sequence ID" value="XM_060557913.1"/>
</dbReference>
<protein>
    <submittedName>
        <fullName evidence="1">Uncharacterized protein</fullName>
    </submittedName>
</protein>
<proteinExistence type="predicted"/>
<dbReference type="AlphaFoldDB" id="A0AAD8PXX1"/>
<evidence type="ECO:0000313" key="1">
    <source>
        <dbReference type="EMBL" id="KAK1590144.1"/>
    </source>
</evidence>
<reference evidence="1" key="1">
    <citation type="submission" date="2021-06" db="EMBL/GenBank/DDBJ databases">
        <title>Comparative genomics, transcriptomics and evolutionary studies reveal genomic signatures of adaptation to plant cell wall in hemibiotrophic fungi.</title>
        <authorList>
            <consortium name="DOE Joint Genome Institute"/>
            <person name="Baroncelli R."/>
            <person name="Diaz J.F."/>
            <person name="Benocci T."/>
            <person name="Peng M."/>
            <person name="Battaglia E."/>
            <person name="Haridas S."/>
            <person name="Andreopoulos W."/>
            <person name="Labutti K."/>
            <person name="Pangilinan J."/>
            <person name="Floch G.L."/>
            <person name="Makela M.R."/>
            <person name="Henrissat B."/>
            <person name="Grigoriev I.V."/>
            <person name="Crouch J.A."/>
            <person name="De Vries R.P."/>
            <person name="Sukno S.A."/>
            <person name="Thon M.R."/>
        </authorList>
    </citation>
    <scope>NUCLEOTIDE SEQUENCE</scope>
    <source>
        <strain evidence="1">CBS 125086</strain>
    </source>
</reference>
<organism evidence="1 2">
    <name type="scientific">Colletotrichum navitas</name>
    <dbReference type="NCBI Taxonomy" id="681940"/>
    <lineage>
        <taxon>Eukaryota</taxon>
        <taxon>Fungi</taxon>
        <taxon>Dikarya</taxon>
        <taxon>Ascomycota</taxon>
        <taxon>Pezizomycotina</taxon>
        <taxon>Sordariomycetes</taxon>
        <taxon>Hypocreomycetidae</taxon>
        <taxon>Glomerellales</taxon>
        <taxon>Glomerellaceae</taxon>
        <taxon>Colletotrichum</taxon>
        <taxon>Colletotrichum graminicola species complex</taxon>
    </lineage>
</organism>
<dbReference type="EMBL" id="JAHLJV010000033">
    <property type="protein sequence ID" value="KAK1590144.1"/>
    <property type="molecule type" value="Genomic_DNA"/>
</dbReference>
<feature type="non-terminal residue" evidence="1">
    <location>
        <position position="99"/>
    </location>
</feature>
<sequence length="99" mass="11335">MRVHCQRSPRMGRNGGLASMKSYYARSWLPEPNSWLVPSSQSSSEPQRFFLMFVPNATVPPMVIPASVELPPVDTDFEPNPVQDPLPTDYVEYYQMWSI</sequence>
<dbReference type="Proteomes" id="UP001230504">
    <property type="component" value="Unassembled WGS sequence"/>
</dbReference>
<name>A0AAD8PXX1_9PEZI</name>
<dbReference type="GeneID" id="85442153"/>
<gene>
    <name evidence="1" type="ORF">LY79DRAFT_555209</name>
</gene>
<keyword evidence="2" id="KW-1185">Reference proteome</keyword>
<evidence type="ECO:0000313" key="2">
    <source>
        <dbReference type="Proteomes" id="UP001230504"/>
    </source>
</evidence>
<accession>A0AAD8PXX1</accession>